<dbReference type="GO" id="GO:0005524">
    <property type="term" value="F:ATP binding"/>
    <property type="evidence" value="ECO:0007669"/>
    <property type="project" value="UniProtKB-UniRule"/>
</dbReference>
<comment type="catalytic activity">
    <reaction evidence="13">
        <text>ATP + H2O + phospholipidSide 1 = ADP + phosphate + phospholipidSide 2.</text>
        <dbReference type="EC" id="7.6.2.1"/>
    </reaction>
</comment>
<dbReference type="SFLD" id="SFLDG00002">
    <property type="entry name" value="C1.7:_P-type_atpase_like"/>
    <property type="match status" value="1"/>
</dbReference>
<dbReference type="NCBIfam" id="TIGR01652">
    <property type="entry name" value="ATPase-Plipid"/>
    <property type="match status" value="1"/>
</dbReference>
<feature type="binding site" evidence="11">
    <location>
        <position position="485"/>
    </location>
    <ligand>
        <name>ATP</name>
        <dbReference type="ChEBI" id="CHEBI:30616"/>
    </ligand>
</feature>
<dbReference type="Gene3D" id="3.40.1110.10">
    <property type="entry name" value="Calcium-transporting ATPase, cytoplasmic domain N"/>
    <property type="match status" value="1"/>
</dbReference>
<evidence type="ECO:0000313" key="18">
    <source>
        <dbReference type="Proteomes" id="UP000011087"/>
    </source>
</evidence>
<keyword evidence="4 11" id="KW-0547">Nucleotide-binding</keyword>
<feature type="binding site" evidence="12">
    <location>
        <position position="769"/>
    </location>
    <ligand>
        <name>Mg(2+)</name>
        <dbReference type="ChEBI" id="CHEBI:18420"/>
    </ligand>
</feature>
<dbReference type="PaxDb" id="55529-EKX45026"/>
<dbReference type="InterPro" id="IPR023214">
    <property type="entry name" value="HAD_sf"/>
</dbReference>
<dbReference type="SUPFAM" id="SSF81653">
    <property type="entry name" value="Calcium ATPase, transduction domain A"/>
    <property type="match status" value="1"/>
</dbReference>
<feature type="binding site" evidence="11">
    <location>
        <position position="587"/>
    </location>
    <ligand>
        <name>ATP</name>
        <dbReference type="ChEBI" id="CHEBI:30616"/>
    </ligand>
</feature>
<keyword evidence="2" id="KW-0812">Transmembrane</keyword>
<accession>L1J922</accession>
<dbReference type="Proteomes" id="UP000011087">
    <property type="component" value="Unassembled WGS sequence"/>
</dbReference>
<evidence type="ECO:0000256" key="8">
    <source>
        <dbReference type="ARBA" id="ARBA00022989"/>
    </source>
</evidence>
<feature type="domain" description="P-type ATPase C-terminal" evidence="15">
    <location>
        <begin position="791"/>
        <end position="858"/>
    </location>
</feature>
<dbReference type="SUPFAM" id="SSF56784">
    <property type="entry name" value="HAD-like"/>
    <property type="match status" value="1"/>
</dbReference>
<evidence type="ECO:0000256" key="5">
    <source>
        <dbReference type="ARBA" id="ARBA00022840"/>
    </source>
</evidence>
<dbReference type="InterPro" id="IPR032631">
    <property type="entry name" value="P-type_ATPase_N"/>
</dbReference>
<organism evidence="16">
    <name type="scientific">Guillardia theta (strain CCMP2712)</name>
    <name type="common">Cryptophyte</name>
    <dbReference type="NCBI Taxonomy" id="905079"/>
    <lineage>
        <taxon>Eukaryota</taxon>
        <taxon>Cryptophyceae</taxon>
        <taxon>Pyrenomonadales</taxon>
        <taxon>Geminigeraceae</taxon>
        <taxon>Guillardia</taxon>
    </lineage>
</organism>
<feature type="binding site" evidence="12">
    <location>
        <position position="387"/>
    </location>
    <ligand>
        <name>Mg(2+)</name>
        <dbReference type="ChEBI" id="CHEBI:18420"/>
    </ligand>
</feature>
<feature type="binding site" evidence="11">
    <location>
        <position position="662"/>
    </location>
    <ligand>
        <name>ATP</name>
        <dbReference type="ChEBI" id="CHEBI:30616"/>
    </ligand>
</feature>
<name>L1J922_GUITC</name>
<dbReference type="InterPro" id="IPR044492">
    <property type="entry name" value="P_typ_ATPase_HD_dom"/>
</dbReference>
<keyword evidence="9" id="KW-0472">Membrane</keyword>
<dbReference type="InterPro" id="IPR023299">
    <property type="entry name" value="ATPase_P-typ_cyto_dom_N"/>
</dbReference>
<dbReference type="PRINTS" id="PR00119">
    <property type="entry name" value="CATATPASE"/>
</dbReference>
<feature type="binding site" evidence="11">
    <location>
        <position position="556"/>
    </location>
    <ligand>
        <name>ATP</name>
        <dbReference type="ChEBI" id="CHEBI:30616"/>
    </ligand>
</feature>
<feature type="binding site" evidence="11">
    <location>
        <position position="526"/>
    </location>
    <ligand>
        <name>ATP</name>
        <dbReference type="ChEBI" id="CHEBI:30616"/>
    </ligand>
</feature>
<dbReference type="Gene3D" id="2.70.150.10">
    <property type="entry name" value="Calcium-transporting ATPase, cytoplasmic transduction domain A"/>
    <property type="match status" value="1"/>
</dbReference>
<dbReference type="RefSeq" id="XP_005832006.1">
    <property type="nucleotide sequence ID" value="XM_005831949.1"/>
</dbReference>
<feature type="binding site" evidence="12">
    <location>
        <position position="765"/>
    </location>
    <ligand>
        <name>Mg(2+)</name>
        <dbReference type="ChEBI" id="CHEBI:18420"/>
    </ligand>
</feature>
<dbReference type="Pfam" id="PF13246">
    <property type="entry name" value="Cation_ATPase"/>
    <property type="match status" value="1"/>
</dbReference>
<dbReference type="EMBL" id="JH993001">
    <property type="protein sequence ID" value="EKX45026.1"/>
    <property type="molecule type" value="Genomic_DNA"/>
</dbReference>
<dbReference type="OMA" id="HIIANFF"/>
<feature type="binding site" evidence="11">
    <location>
        <position position="663"/>
    </location>
    <ligand>
        <name>ATP</name>
        <dbReference type="ChEBI" id="CHEBI:30616"/>
    </ligand>
</feature>
<comment type="subcellular location">
    <subcellularLocation>
        <location evidence="1 13">Membrane</location>
        <topology evidence="1 13">Multi-pass membrane protein</topology>
    </subcellularLocation>
</comment>
<feature type="binding site" evidence="11">
    <location>
        <position position="750"/>
    </location>
    <ligand>
        <name>ATP</name>
        <dbReference type="ChEBI" id="CHEBI:30616"/>
    </ligand>
</feature>
<evidence type="ECO:0000256" key="1">
    <source>
        <dbReference type="ARBA" id="ARBA00004141"/>
    </source>
</evidence>
<dbReference type="InterPro" id="IPR006539">
    <property type="entry name" value="P-type_ATPase_IV"/>
</dbReference>
<feature type="binding site" evidence="11">
    <location>
        <position position="388"/>
    </location>
    <ligand>
        <name>ATP</name>
        <dbReference type="ChEBI" id="CHEBI:30616"/>
    </ligand>
</feature>
<keyword evidence="3 12" id="KW-0479">Metal-binding</keyword>
<feature type="binding site" evidence="12">
    <location>
        <position position="389"/>
    </location>
    <ligand>
        <name>Mg(2+)</name>
        <dbReference type="ChEBI" id="CHEBI:18420"/>
    </ligand>
</feature>
<dbReference type="PANTHER" id="PTHR24092">
    <property type="entry name" value="PROBABLE PHOSPHOLIPID-TRANSPORTING ATPASE"/>
    <property type="match status" value="1"/>
</dbReference>
<reference evidence="16 18" key="1">
    <citation type="journal article" date="2012" name="Nature">
        <title>Algal genomes reveal evolutionary mosaicism and the fate of nucleomorphs.</title>
        <authorList>
            <consortium name="DOE Joint Genome Institute"/>
            <person name="Curtis B.A."/>
            <person name="Tanifuji G."/>
            <person name="Burki F."/>
            <person name="Gruber A."/>
            <person name="Irimia M."/>
            <person name="Maruyama S."/>
            <person name="Arias M.C."/>
            <person name="Ball S.G."/>
            <person name="Gile G.H."/>
            <person name="Hirakawa Y."/>
            <person name="Hopkins J.F."/>
            <person name="Kuo A."/>
            <person name="Rensing S.A."/>
            <person name="Schmutz J."/>
            <person name="Symeonidi A."/>
            <person name="Elias M."/>
            <person name="Eveleigh R.J."/>
            <person name="Herman E.K."/>
            <person name="Klute M.J."/>
            <person name="Nakayama T."/>
            <person name="Obornik M."/>
            <person name="Reyes-Prieto A."/>
            <person name="Armbrust E.V."/>
            <person name="Aves S.J."/>
            <person name="Beiko R.G."/>
            <person name="Coutinho P."/>
            <person name="Dacks J.B."/>
            <person name="Durnford D.G."/>
            <person name="Fast N.M."/>
            <person name="Green B.R."/>
            <person name="Grisdale C.J."/>
            <person name="Hempel F."/>
            <person name="Henrissat B."/>
            <person name="Hoppner M.P."/>
            <person name="Ishida K."/>
            <person name="Kim E."/>
            <person name="Koreny L."/>
            <person name="Kroth P.G."/>
            <person name="Liu Y."/>
            <person name="Malik S.B."/>
            <person name="Maier U.G."/>
            <person name="McRose D."/>
            <person name="Mock T."/>
            <person name="Neilson J.A."/>
            <person name="Onodera N.T."/>
            <person name="Poole A.M."/>
            <person name="Pritham E.J."/>
            <person name="Richards T.A."/>
            <person name="Rocap G."/>
            <person name="Roy S.W."/>
            <person name="Sarai C."/>
            <person name="Schaack S."/>
            <person name="Shirato S."/>
            <person name="Slamovits C.H."/>
            <person name="Spencer D.F."/>
            <person name="Suzuki S."/>
            <person name="Worden A.Z."/>
            <person name="Zauner S."/>
            <person name="Barry K."/>
            <person name="Bell C."/>
            <person name="Bharti A.K."/>
            <person name="Crow J.A."/>
            <person name="Grimwood J."/>
            <person name="Kramer R."/>
            <person name="Lindquist E."/>
            <person name="Lucas S."/>
            <person name="Salamov A."/>
            <person name="McFadden G.I."/>
            <person name="Lane C.E."/>
            <person name="Keeling P.J."/>
            <person name="Gray M.W."/>
            <person name="Grigoriev I.V."/>
            <person name="Archibald J.M."/>
        </authorList>
    </citation>
    <scope>NUCLEOTIDE SEQUENCE</scope>
    <source>
        <strain evidence="16 18">CCMP2712</strain>
    </source>
</reference>
<dbReference type="AlphaFoldDB" id="L1J922"/>
<dbReference type="KEGG" id="gtt:GUITHDRAFT_71716"/>
<keyword evidence="18" id="KW-1185">Reference proteome</keyword>
<feature type="binding site" evidence="11">
    <location>
        <position position="664"/>
    </location>
    <ligand>
        <name>ATP</name>
        <dbReference type="ChEBI" id="CHEBI:30616"/>
    </ligand>
</feature>
<reference evidence="17" key="3">
    <citation type="submission" date="2016-03" db="UniProtKB">
        <authorList>
            <consortium name="EnsemblProtists"/>
        </authorList>
    </citation>
    <scope>IDENTIFICATION</scope>
</reference>
<dbReference type="GO" id="GO:0005886">
    <property type="term" value="C:plasma membrane"/>
    <property type="evidence" value="ECO:0007669"/>
    <property type="project" value="TreeGrafter"/>
</dbReference>
<evidence type="ECO:0000313" key="16">
    <source>
        <dbReference type="EMBL" id="EKX45026.1"/>
    </source>
</evidence>
<keyword evidence="6 12" id="KW-0460">Magnesium</keyword>
<dbReference type="InterPro" id="IPR023298">
    <property type="entry name" value="ATPase_P-typ_TM_dom_sf"/>
</dbReference>
<dbReference type="PANTHER" id="PTHR24092:SF19">
    <property type="entry name" value="PHOSPHOLIPID-TRANSPORTING ATPASE"/>
    <property type="match status" value="1"/>
</dbReference>
<keyword evidence="8" id="KW-1133">Transmembrane helix</keyword>
<evidence type="ECO:0000256" key="6">
    <source>
        <dbReference type="ARBA" id="ARBA00022842"/>
    </source>
</evidence>
<feature type="binding site" evidence="11">
    <location>
        <position position="387"/>
    </location>
    <ligand>
        <name>ATP</name>
        <dbReference type="ChEBI" id="CHEBI:30616"/>
    </ligand>
</feature>
<evidence type="ECO:0000256" key="10">
    <source>
        <dbReference type="PIRSR" id="PIRSR606539-1"/>
    </source>
</evidence>
<dbReference type="PROSITE" id="PS00154">
    <property type="entry name" value="ATPASE_E1_E2"/>
    <property type="match status" value="1"/>
</dbReference>
<keyword evidence="5 11" id="KW-0067">ATP-binding</keyword>
<dbReference type="InterPro" id="IPR008250">
    <property type="entry name" value="ATPase_P-typ_transduc_dom_A_sf"/>
</dbReference>
<dbReference type="Pfam" id="PF16212">
    <property type="entry name" value="PhoLip_ATPase_C"/>
    <property type="match status" value="1"/>
</dbReference>
<dbReference type="InterPro" id="IPR018303">
    <property type="entry name" value="ATPase_P-typ_P_site"/>
</dbReference>
<dbReference type="Pfam" id="PF16209">
    <property type="entry name" value="PhoLip_ATPase_N"/>
    <property type="match status" value="1"/>
</dbReference>
<dbReference type="EnsemblProtists" id="EKX45026">
    <property type="protein sequence ID" value="EKX45026"/>
    <property type="gene ID" value="GUITHDRAFT_71716"/>
</dbReference>
<feature type="active site" description="4-aspartylphosphate intermediate" evidence="10">
    <location>
        <position position="387"/>
    </location>
</feature>
<dbReference type="SUPFAM" id="SSF81660">
    <property type="entry name" value="Metal cation-transporting ATPase, ATP-binding domain N"/>
    <property type="match status" value="1"/>
</dbReference>
<dbReference type="GO" id="GO:0045332">
    <property type="term" value="P:phospholipid translocation"/>
    <property type="evidence" value="ECO:0007669"/>
    <property type="project" value="TreeGrafter"/>
</dbReference>
<dbReference type="SUPFAM" id="SSF81665">
    <property type="entry name" value="Calcium ATPase, transmembrane domain M"/>
    <property type="match status" value="1"/>
</dbReference>
<feature type="binding site" evidence="11">
    <location>
        <position position="756"/>
    </location>
    <ligand>
        <name>ATP</name>
        <dbReference type="ChEBI" id="CHEBI:30616"/>
    </ligand>
</feature>
<dbReference type="SFLD" id="SFLDS00003">
    <property type="entry name" value="Haloacid_Dehalogenase"/>
    <property type="match status" value="1"/>
</dbReference>
<dbReference type="GO" id="GO:0000287">
    <property type="term" value="F:magnesium ion binding"/>
    <property type="evidence" value="ECO:0007669"/>
    <property type="project" value="UniProtKB-UniRule"/>
</dbReference>
<dbReference type="eggNOG" id="KOG0206">
    <property type="taxonomic scope" value="Eukaryota"/>
</dbReference>
<dbReference type="InterPro" id="IPR032630">
    <property type="entry name" value="P_typ_ATPase_c"/>
</dbReference>
<evidence type="ECO:0000259" key="15">
    <source>
        <dbReference type="Pfam" id="PF16212"/>
    </source>
</evidence>
<dbReference type="InterPro" id="IPR036412">
    <property type="entry name" value="HAD-like_sf"/>
</dbReference>
<evidence type="ECO:0000256" key="13">
    <source>
        <dbReference type="RuleBase" id="RU362033"/>
    </source>
</evidence>
<sequence>MCIKFIPLSLYEQLERHTNRYFLFIAILQLDPHLTPTHPATTWGPLAIIFIFTAIRELADDWQRFLADRSANSRQYTVMSAAGNEAKGNMDFKKLDAEMISVGDLVVIRQDQEIPCDIMLLGTSHADGCCFIETSNLDGEADFKLRRTPPLSSTQSLKEIKSLVSEIDCIEVPYDAQHELKGMLWVLKSKAEMDLDVMGRSEARHGYPIGETQALLQGSQLKNTEWVCGIALYTGNQTRLGRSRRPPACKRSELDGAIDSISAVVFVGQAILAAILGGLGNQWMSMHGEGAWYLRSAVSSEGLSLYESAVIPLRFLLLMSTLIPLSIQVTMDTCKWLYSMWIGWDLGMSQCDRVGKRDAERGGGGGATLRNSDIAENLGQVGILLSDKTGTLTENLMALKACSINGRMYGEPTAESERRKVQSDPRLIAAIERGDESLFNYMRALALCNTVATVKGDASNKKEEEEAANDYENEGVVYEASSPDEDALVSSARALGFPLLDRSTDTISIRVRGQVETYRILRELEFSSDRKRMSIVLERCYDNGPDSREKLYMFTKGADEVLRPLLAPNQVGETVAHIDDFARMGLRTLLVAFKRLERKTRLSFSLVSSLDGREARILQAYEMLESGMQLLGATGIEDRLQEGVFDTMMSLRDAQIKVWMVTGDKLSTAKQQIQEVCSANSSSSSGGVLGKVNMQGNLRHSVKSVLNGGGQHACGVSALITGSCLSAMSESQKMKFTHCALSLDSVVCCRLTPDQKAPVIASIGDGANDVAMIQTAHLGIGIIGREGAHAVRACDVSVVYFRDIRRLFLLHGTFSYQRSALIAQLSFFKSWAFCFGQVFFAYFSGFGGTSMYDPFSIAACES</sequence>
<evidence type="ECO:0000259" key="14">
    <source>
        <dbReference type="Pfam" id="PF16209"/>
    </source>
</evidence>
<evidence type="ECO:0000256" key="3">
    <source>
        <dbReference type="ARBA" id="ARBA00022723"/>
    </source>
</evidence>
<evidence type="ECO:0000256" key="2">
    <source>
        <dbReference type="ARBA" id="ARBA00022692"/>
    </source>
</evidence>
<evidence type="ECO:0000256" key="11">
    <source>
        <dbReference type="PIRSR" id="PIRSR606539-2"/>
    </source>
</evidence>
<comment type="cofactor">
    <cofactor evidence="12">
        <name>Mg(2+)</name>
        <dbReference type="ChEBI" id="CHEBI:18420"/>
    </cofactor>
</comment>
<feature type="binding site" evidence="11">
    <location>
        <position position="769"/>
    </location>
    <ligand>
        <name>ATP</name>
        <dbReference type="ChEBI" id="CHEBI:30616"/>
    </ligand>
</feature>
<feature type="domain" description="P-type ATPase N-terminal" evidence="14">
    <location>
        <begin position="3"/>
        <end position="43"/>
    </location>
</feature>
<evidence type="ECO:0000256" key="7">
    <source>
        <dbReference type="ARBA" id="ARBA00022967"/>
    </source>
</evidence>
<feature type="binding site" evidence="11">
    <location>
        <position position="389"/>
    </location>
    <ligand>
        <name>ATP</name>
        <dbReference type="ChEBI" id="CHEBI:30616"/>
    </ligand>
</feature>
<dbReference type="EC" id="7.6.2.1" evidence="13"/>
<dbReference type="HOGENOM" id="CLU_000846_3_1_1"/>
<comment type="similarity">
    <text evidence="13">Belongs to the cation transport ATPase (P-type) (TC 3.A.3) family. Type IV subfamily.</text>
</comment>
<dbReference type="Gene3D" id="3.40.50.1000">
    <property type="entry name" value="HAD superfamily/HAD-like"/>
    <property type="match status" value="1"/>
</dbReference>
<dbReference type="SFLD" id="SFLDF00027">
    <property type="entry name" value="p-type_atpase"/>
    <property type="match status" value="1"/>
</dbReference>
<keyword evidence="7 13" id="KW-1278">Translocase</keyword>
<proteinExistence type="inferred from homology"/>
<dbReference type="GO" id="GO:0140326">
    <property type="term" value="F:ATPase-coupled intramembrane lipid transporter activity"/>
    <property type="evidence" value="ECO:0007669"/>
    <property type="project" value="UniProtKB-EC"/>
</dbReference>
<gene>
    <name evidence="16" type="ORF">GUITHDRAFT_71716</name>
</gene>
<protein>
    <recommendedName>
        <fullName evidence="13">Phospholipid-transporting ATPase</fullName>
        <ecNumber evidence="13">7.6.2.1</ecNumber>
    </recommendedName>
</protein>
<reference evidence="18" key="2">
    <citation type="submission" date="2012-11" db="EMBL/GenBank/DDBJ databases">
        <authorList>
            <person name="Kuo A."/>
            <person name="Curtis B.A."/>
            <person name="Tanifuji G."/>
            <person name="Burki F."/>
            <person name="Gruber A."/>
            <person name="Irimia M."/>
            <person name="Maruyama S."/>
            <person name="Arias M.C."/>
            <person name="Ball S.G."/>
            <person name="Gile G.H."/>
            <person name="Hirakawa Y."/>
            <person name="Hopkins J.F."/>
            <person name="Rensing S.A."/>
            <person name="Schmutz J."/>
            <person name="Symeonidi A."/>
            <person name="Elias M."/>
            <person name="Eveleigh R.J."/>
            <person name="Herman E.K."/>
            <person name="Klute M.J."/>
            <person name="Nakayama T."/>
            <person name="Obornik M."/>
            <person name="Reyes-Prieto A."/>
            <person name="Armbrust E.V."/>
            <person name="Aves S.J."/>
            <person name="Beiko R.G."/>
            <person name="Coutinho P."/>
            <person name="Dacks J.B."/>
            <person name="Durnford D.G."/>
            <person name="Fast N.M."/>
            <person name="Green B.R."/>
            <person name="Grisdale C."/>
            <person name="Hempe F."/>
            <person name="Henrissat B."/>
            <person name="Hoppner M.P."/>
            <person name="Ishida K.-I."/>
            <person name="Kim E."/>
            <person name="Koreny L."/>
            <person name="Kroth P.G."/>
            <person name="Liu Y."/>
            <person name="Malik S.-B."/>
            <person name="Maier U.G."/>
            <person name="McRose D."/>
            <person name="Mock T."/>
            <person name="Neilson J.A."/>
            <person name="Onodera N.T."/>
            <person name="Poole A.M."/>
            <person name="Pritham E.J."/>
            <person name="Richards T.A."/>
            <person name="Rocap G."/>
            <person name="Roy S.W."/>
            <person name="Sarai C."/>
            <person name="Schaack S."/>
            <person name="Shirato S."/>
            <person name="Slamovits C.H."/>
            <person name="Spencer D.F."/>
            <person name="Suzuki S."/>
            <person name="Worden A.Z."/>
            <person name="Zauner S."/>
            <person name="Barry K."/>
            <person name="Bell C."/>
            <person name="Bharti A.K."/>
            <person name="Crow J.A."/>
            <person name="Grimwood J."/>
            <person name="Kramer R."/>
            <person name="Lindquist E."/>
            <person name="Lucas S."/>
            <person name="Salamov A."/>
            <person name="McFadden G.I."/>
            <person name="Lane C.E."/>
            <person name="Keeling P.J."/>
            <person name="Gray M.W."/>
            <person name="Grigoriev I.V."/>
            <person name="Archibald J.M."/>
        </authorList>
    </citation>
    <scope>NUCLEOTIDE SEQUENCE</scope>
    <source>
        <strain evidence="18">CCMP2712</strain>
    </source>
</reference>
<dbReference type="STRING" id="905079.L1J922"/>
<evidence type="ECO:0000256" key="12">
    <source>
        <dbReference type="PIRSR" id="PIRSR606539-3"/>
    </source>
</evidence>
<feature type="binding site" evidence="11">
    <location>
        <position position="768"/>
    </location>
    <ligand>
        <name>ATP</name>
        <dbReference type="ChEBI" id="CHEBI:30616"/>
    </ligand>
</feature>
<dbReference type="OrthoDB" id="377733at2759"/>
<evidence type="ECO:0000256" key="4">
    <source>
        <dbReference type="ARBA" id="ARBA00022741"/>
    </source>
</evidence>
<evidence type="ECO:0000256" key="9">
    <source>
        <dbReference type="ARBA" id="ARBA00023136"/>
    </source>
</evidence>
<evidence type="ECO:0000313" key="17">
    <source>
        <dbReference type="EnsemblProtists" id="EKX45026"/>
    </source>
</evidence>
<dbReference type="GeneID" id="17301799"/>